<proteinExistence type="predicted"/>
<organism evidence="1 2">
    <name type="scientific">Sphingomonas vulcanisoli</name>
    <dbReference type="NCBI Taxonomy" id="1658060"/>
    <lineage>
        <taxon>Bacteria</taxon>
        <taxon>Pseudomonadati</taxon>
        <taxon>Pseudomonadota</taxon>
        <taxon>Alphaproteobacteria</taxon>
        <taxon>Sphingomonadales</taxon>
        <taxon>Sphingomonadaceae</taxon>
        <taxon>Sphingomonas</taxon>
    </lineage>
</organism>
<comment type="caution">
    <text evidence="1">The sequence shown here is derived from an EMBL/GenBank/DDBJ whole genome shotgun (WGS) entry which is preliminary data.</text>
</comment>
<dbReference type="EMBL" id="JAAOZC010000002">
    <property type="protein sequence ID" value="NIJ07220.1"/>
    <property type="molecule type" value="Genomic_DNA"/>
</dbReference>
<protein>
    <submittedName>
        <fullName evidence="1">Uncharacterized protein</fullName>
    </submittedName>
</protein>
<gene>
    <name evidence="1" type="ORF">FHS31_000816</name>
</gene>
<sequence>MIGWSRFYAGRFYGPEPDNLGVPWGEGHWSYSDDSFSHHLIRVADLLEALEERGVALVRT</sequence>
<keyword evidence="2" id="KW-1185">Reference proteome</keyword>
<reference evidence="1 2" key="1">
    <citation type="submission" date="2020-03" db="EMBL/GenBank/DDBJ databases">
        <title>Genomic Encyclopedia of Type Strains, Phase III (KMG-III): the genomes of soil and plant-associated and newly described type strains.</title>
        <authorList>
            <person name="Whitman W."/>
        </authorList>
    </citation>
    <scope>NUCLEOTIDE SEQUENCE [LARGE SCALE GENOMIC DNA]</scope>
    <source>
        <strain evidence="1 2">CECT 8804</strain>
    </source>
</reference>
<evidence type="ECO:0000313" key="1">
    <source>
        <dbReference type="EMBL" id="NIJ07220.1"/>
    </source>
</evidence>
<name>A0ABX0TRQ3_9SPHN</name>
<dbReference type="RefSeq" id="WP_167072105.1">
    <property type="nucleotide sequence ID" value="NZ_JAAOZC010000002.1"/>
</dbReference>
<accession>A0ABX0TRQ3</accession>
<dbReference type="Proteomes" id="UP000727456">
    <property type="component" value="Unassembled WGS sequence"/>
</dbReference>
<evidence type="ECO:0000313" key="2">
    <source>
        <dbReference type="Proteomes" id="UP000727456"/>
    </source>
</evidence>